<protein>
    <submittedName>
        <fullName evidence="3">NUDIX hydrolase</fullName>
    </submittedName>
</protein>
<feature type="domain" description="Nudix hydrolase" evidence="2">
    <location>
        <begin position="46"/>
        <end position="188"/>
    </location>
</feature>
<dbReference type="InterPro" id="IPR000086">
    <property type="entry name" value="NUDIX_hydrolase_dom"/>
</dbReference>
<evidence type="ECO:0000313" key="4">
    <source>
        <dbReference type="Proteomes" id="UP001601444"/>
    </source>
</evidence>
<keyword evidence="3" id="KW-0378">Hydrolase</keyword>
<dbReference type="GO" id="GO:0016787">
    <property type="term" value="F:hydrolase activity"/>
    <property type="evidence" value="ECO:0007669"/>
    <property type="project" value="UniProtKB-KW"/>
</dbReference>
<dbReference type="PANTHER" id="PTHR43736">
    <property type="entry name" value="ADP-RIBOSE PYROPHOSPHATASE"/>
    <property type="match status" value="1"/>
</dbReference>
<dbReference type="PROSITE" id="PS51462">
    <property type="entry name" value="NUDIX"/>
    <property type="match status" value="1"/>
</dbReference>
<evidence type="ECO:0000256" key="1">
    <source>
        <dbReference type="ARBA" id="ARBA00005582"/>
    </source>
</evidence>
<gene>
    <name evidence="3" type="ORF">ACFYTF_28130</name>
</gene>
<proteinExistence type="inferred from homology"/>
<comment type="caution">
    <text evidence="3">The sequence shown here is derived from an EMBL/GenBank/DDBJ whole genome shotgun (WGS) entry which is preliminary data.</text>
</comment>
<dbReference type="InterPro" id="IPR015797">
    <property type="entry name" value="NUDIX_hydrolase-like_dom_sf"/>
</dbReference>
<keyword evidence="4" id="KW-1185">Reference proteome</keyword>
<dbReference type="PANTHER" id="PTHR43736:SF1">
    <property type="entry name" value="DIHYDRONEOPTERIN TRIPHOSPHATE DIPHOSPHATASE"/>
    <property type="match status" value="1"/>
</dbReference>
<evidence type="ECO:0000313" key="3">
    <source>
        <dbReference type="EMBL" id="MFF0546710.1"/>
    </source>
</evidence>
<dbReference type="EMBL" id="JBIAMX010000025">
    <property type="protein sequence ID" value="MFF0546710.1"/>
    <property type="molecule type" value="Genomic_DNA"/>
</dbReference>
<name>A0ABW6PWA6_9NOCA</name>
<reference evidence="3 4" key="1">
    <citation type="submission" date="2024-10" db="EMBL/GenBank/DDBJ databases">
        <title>The Natural Products Discovery Center: Release of the First 8490 Sequenced Strains for Exploring Actinobacteria Biosynthetic Diversity.</title>
        <authorList>
            <person name="Kalkreuter E."/>
            <person name="Kautsar S.A."/>
            <person name="Yang D."/>
            <person name="Bader C.D."/>
            <person name="Teijaro C.N."/>
            <person name="Fluegel L."/>
            <person name="Davis C.M."/>
            <person name="Simpson J.R."/>
            <person name="Lauterbach L."/>
            <person name="Steele A.D."/>
            <person name="Gui C."/>
            <person name="Meng S."/>
            <person name="Li G."/>
            <person name="Viehrig K."/>
            <person name="Ye F."/>
            <person name="Su P."/>
            <person name="Kiefer A.F."/>
            <person name="Nichols A."/>
            <person name="Cepeda A.J."/>
            <person name="Yan W."/>
            <person name="Fan B."/>
            <person name="Jiang Y."/>
            <person name="Adhikari A."/>
            <person name="Zheng C.-J."/>
            <person name="Schuster L."/>
            <person name="Cowan T.M."/>
            <person name="Smanski M.J."/>
            <person name="Chevrette M.G."/>
            <person name="De Carvalho L.P.S."/>
            <person name="Shen B."/>
        </authorList>
    </citation>
    <scope>NUCLEOTIDE SEQUENCE [LARGE SCALE GENOMIC DNA]</scope>
    <source>
        <strain evidence="3 4">NPDC004045</strain>
    </source>
</reference>
<dbReference type="Proteomes" id="UP001601444">
    <property type="component" value="Unassembled WGS sequence"/>
</dbReference>
<sequence>MAITDSDISGTLAAYLENHQAEVEHLSEPIGLLRNGQDFASRRTFPMHVTVGALLARQHAEVLLVRHKAYGGILLQPGGHLEQTDVTLLDAAVRELAEETGIDPEGVVPASPNPVYVEYGRVPARPLKREPVHYHLDFGYCFVAVHADIGQIQESEVTDAAWYPFAEAERLVGPRIARARHAGPGSGQR</sequence>
<comment type="similarity">
    <text evidence="1">Belongs to the Nudix hydrolase family.</text>
</comment>
<dbReference type="Gene3D" id="3.90.79.10">
    <property type="entry name" value="Nucleoside Triphosphate Pyrophosphohydrolase"/>
    <property type="match status" value="1"/>
</dbReference>
<dbReference type="CDD" id="cd03674">
    <property type="entry name" value="NUDIX_Hydrolase"/>
    <property type="match status" value="1"/>
</dbReference>
<dbReference type="SUPFAM" id="SSF55811">
    <property type="entry name" value="Nudix"/>
    <property type="match status" value="1"/>
</dbReference>
<dbReference type="RefSeq" id="WP_280302093.1">
    <property type="nucleotide sequence ID" value="NZ_JBIAMX010000025.1"/>
</dbReference>
<evidence type="ECO:0000259" key="2">
    <source>
        <dbReference type="PROSITE" id="PS51462"/>
    </source>
</evidence>
<organism evidence="3 4">
    <name type="scientific">Nocardia thailandica</name>
    <dbReference type="NCBI Taxonomy" id="257275"/>
    <lineage>
        <taxon>Bacteria</taxon>
        <taxon>Bacillati</taxon>
        <taxon>Actinomycetota</taxon>
        <taxon>Actinomycetes</taxon>
        <taxon>Mycobacteriales</taxon>
        <taxon>Nocardiaceae</taxon>
        <taxon>Nocardia</taxon>
    </lineage>
</organism>
<accession>A0ABW6PWA6</accession>
<dbReference type="Pfam" id="PF00293">
    <property type="entry name" value="NUDIX"/>
    <property type="match status" value="1"/>
</dbReference>